<dbReference type="Proteomes" id="UP000565579">
    <property type="component" value="Unassembled WGS sequence"/>
</dbReference>
<keyword evidence="1" id="KW-1133">Transmembrane helix</keyword>
<dbReference type="RefSeq" id="WP_185101680.1">
    <property type="nucleotide sequence ID" value="NZ_BAAAXY010000070.1"/>
</dbReference>
<name>A0A7X0NP18_9ACTN</name>
<reference evidence="2 3" key="1">
    <citation type="submission" date="2020-08" db="EMBL/GenBank/DDBJ databases">
        <title>Sequencing the genomes of 1000 actinobacteria strains.</title>
        <authorList>
            <person name="Klenk H.-P."/>
        </authorList>
    </citation>
    <scope>NUCLEOTIDE SEQUENCE [LARGE SCALE GENOMIC DNA]</scope>
    <source>
        <strain evidence="2 3">DSM 43768</strain>
    </source>
</reference>
<feature type="transmembrane region" description="Helical" evidence="1">
    <location>
        <begin position="111"/>
        <end position="136"/>
    </location>
</feature>
<sequence length="683" mass="71580">MLYLAAMLLVEDAGSLVNGQFALLSAPPVPLVGWTVAMVLISMLTHAVVLPATVLMAASLMLGRSLSPSVVLRTALRRAPATLAAGSIMLLGTAAIVAAGLGVVWVTAQLWLSILVMVGLAALGAPFLLAVPAVILEGYSGWRALGRGYCLPGDRLGYATVTLVVGVLGVPVLGVPVLAWQGLDQLVPLLPDSIVAAVTGVGYGMAGVLATVFQAVVLASTFLFLPYEREQERLSEKVLRLLPDGRPVPARPVRVVVALALPGLLYGGIALTNPLGWVEISETNVTEGWTRESRGSDGSGDAPSLSAVDLRAIYPGADQPLMVMDSVYSSPRLLVCVDAACRDASLVWARRERARADPVDASVQLADGRLVLTTWLEDPKVQHSRLGNAVRLGLLICDGNGCLVPAGGKPLSEPTFHPSGSSVALAVRPNGGLIVVETRKNEGPAGQPDPESETVSFTFCDDPACSRPERRISAELESVFDNGNYRSLAVAVGADDRPVAARLNSENGALSMITCADAACTRSRVTTAQHGRDMDPMYQSRERGGVSMAMRADGRPIIVHRDIGDGSVQLLDCRDRGCAQIDPIALAGPSHASTLPAVVTDAVGRVLVAYQDPAARQIMLAACSDGRCDSAAVGRIRYGLGAGLAMTLDGQGNPVIAWTDDNGLHYGSEWALRVTTVLQTPRG</sequence>
<organism evidence="2 3">
    <name type="scientific">Nonomuraea rubra</name>
    <dbReference type="NCBI Taxonomy" id="46180"/>
    <lineage>
        <taxon>Bacteria</taxon>
        <taxon>Bacillati</taxon>
        <taxon>Actinomycetota</taxon>
        <taxon>Actinomycetes</taxon>
        <taxon>Streptosporangiales</taxon>
        <taxon>Streptosporangiaceae</taxon>
        <taxon>Nonomuraea</taxon>
    </lineage>
</organism>
<feature type="transmembrane region" description="Helical" evidence="1">
    <location>
        <begin position="35"/>
        <end position="62"/>
    </location>
</feature>
<feature type="transmembrane region" description="Helical" evidence="1">
    <location>
        <begin position="83"/>
        <end position="105"/>
    </location>
</feature>
<dbReference type="AlphaFoldDB" id="A0A7X0NP18"/>
<protein>
    <submittedName>
        <fullName evidence="2">Uncharacterized protein</fullName>
    </submittedName>
</protein>
<feature type="transmembrane region" description="Helical" evidence="1">
    <location>
        <begin position="156"/>
        <end position="180"/>
    </location>
</feature>
<accession>A0A7X0NP18</accession>
<dbReference type="SUPFAM" id="SSF63829">
    <property type="entry name" value="Calcium-dependent phosphotriesterase"/>
    <property type="match status" value="1"/>
</dbReference>
<evidence type="ECO:0000313" key="3">
    <source>
        <dbReference type="Proteomes" id="UP000565579"/>
    </source>
</evidence>
<proteinExistence type="predicted"/>
<feature type="transmembrane region" description="Helical" evidence="1">
    <location>
        <begin position="200"/>
        <end position="225"/>
    </location>
</feature>
<keyword evidence="1" id="KW-0472">Membrane</keyword>
<gene>
    <name evidence="2" type="ORF">HD593_001748</name>
</gene>
<keyword evidence="1" id="KW-0812">Transmembrane</keyword>
<dbReference type="EMBL" id="JACHMI010000001">
    <property type="protein sequence ID" value="MBB6546953.1"/>
    <property type="molecule type" value="Genomic_DNA"/>
</dbReference>
<keyword evidence="3" id="KW-1185">Reference proteome</keyword>
<evidence type="ECO:0000256" key="1">
    <source>
        <dbReference type="SAM" id="Phobius"/>
    </source>
</evidence>
<evidence type="ECO:0000313" key="2">
    <source>
        <dbReference type="EMBL" id="MBB6546953.1"/>
    </source>
</evidence>
<comment type="caution">
    <text evidence="2">The sequence shown here is derived from an EMBL/GenBank/DDBJ whole genome shotgun (WGS) entry which is preliminary data.</text>
</comment>